<evidence type="ECO:0000259" key="12">
    <source>
        <dbReference type="Pfam" id="PF02670"/>
    </source>
</evidence>
<dbReference type="EC" id="1.1.1.267" evidence="5"/>
<dbReference type="SUPFAM" id="SSF69055">
    <property type="entry name" value="1-deoxy-D-xylulose-5-phosphate reductoisomerase, C-terminal domain"/>
    <property type="match status" value="1"/>
</dbReference>
<protein>
    <recommendedName>
        <fullName evidence="5">1-deoxy-D-xylulose-5-phosphate reductoisomerase</fullName>
        <ecNumber evidence="5">1.1.1.267</ecNumber>
    </recommendedName>
</protein>
<evidence type="ECO:0000256" key="1">
    <source>
        <dbReference type="ARBA" id="ARBA00001936"/>
    </source>
</evidence>
<evidence type="ECO:0000256" key="6">
    <source>
        <dbReference type="ARBA" id="ARBA00022723"/>
    </source>
</evidence>
<evidence type="ECO:0000259" key="13">
    <source>
        <dbReference type="Pfam" id="PF08436"/>
    </source>
</evidence>
<evidence type="ECO:0000256" key="9">
    <source>
        <dbReference type="ARBA" id="ARBA00023211"/>
    </source>
</evidence>
<dbReference type="SUPFAM" id="SSF51735">
    <property type="entry name" value="NAD(P)-binding Rossmann-fold domains"/>
    <property type="match status" value="1"/>
</dbReference>
<dbReference type="InterPro" id="IPR013512">
    <property type="entry name" value="DXP_reductoisomerase_N"/>
</dbReference>
<keyword evidence="6" id="KW-0479">Metal-binding</keyword>
<evidence type="ECO:0000256" key="5">
    <source>
        <dbReference type="ARBA" id="ARBA00012366"/>
    </source>
</evidence>
<feature type="domain" description="1-deoxy-D-xylulose 5-phosphate reductoisomerase C-terminal" evidence="13">
    <location>
        <begin position="144"/>
        <end position="231"/>
    </location>
</feature>
<feature type="domain" description="1-deoxy-D-xylulose 5-phosphate reductoisomerase N-terminal" evidence="12">
    <location>
        <begin position="8"/>
        <end position="129"/>
    </location>
</feature>
<dbReference type="GO" id="GO:0030604">
    <property type="term" value="F:1-deoxy-D-xylulose-5-phosphate reductoisomerase activity"/>
    <property type="evidence" value="ECO:0007669"/>
    <property type="project" value="UniProtKB-EC"/>
</dbReference>
<dbReference type="Pfam" id="PF02670">
    <property type="entry name" value="DXP_reductoisom"/>
    <property type="match status" value="1"/>
</dbReference>
<evidence type="ECO:0000313" key="15">
    <source>
        <dbReference type="EMBL" id="CAB4773623.1"/>
    </source>
</evidence>
<dbReference type="GO" id="GO:0070402">
    <property type="term" value="F:NADPH binding"/>
    <property type="evidence" value="ECO:0007669"/>
    <property type="project" value="InterPro"/>
</dbReference>
<dbReference type="Gene3D" id="3.40.50.720">
    <property type="entry name" value="NAD(P)-binding Rossmann-like Domain"/>
    <property type="match status" value="1"/>
</dbReference>
<keyword evidence="8" id="KW-0560">Oxidoreductase</keyword>
<dbReference type="HAMAP" id="MF_00183">
    <property type="entry name" value="DXP_reductoisom"/>
    <property type="match status" value="1"/>
</dbReference>
<dbReference type="InterPro" id="IPR036291">
    <property type="entry name" value="NAD(P)-bd_dom_sf"/>
</dbReference>
<dbReference type="InterPro" id="IPR013644">
    <property type="entry name" value="DXP_reductoisomerase_C"/>
</dbReference>
<comment type="cofactor">
    <cofactor evidence="1">
        <name>Mn(2+)</name>
        <dbReference type="ChEBI" id="CHEBI:29035"/>
    </cofactor>
</comment>
<comment type="catalytic activity">
    <reaction evidence="11">
        <text>2-C-methyl-D-erythritol 4-phosphate + NADP(+) = 1-deoxy-D-xylulose 5-phosphate + NADPH + H(+)</text>
        <dbReference type="Rhea" id="RHEA:13717"/>
        <dbReference type="ChEBI" id="CHEBI:15378"/>
        <dbReference type="ChEBI" id="CHEBI:57783"/>
        <dbReference type="ChEBI" id="CHEBI:57792"/>
        <dbReference type="ChEBI" id="CHEBI:58262"/>
        <dbReference type="ChEBI" id="CHEBI:58349"/>
        <dbReference type="EC" id="1.1.1.267"/>
    </reaction>
    <physiologicalReaction direction="right-to-left" evidence="11">
        <dbReference type="Rhea" id="RHEA:13719"/>
    </physiologicalReaction>
</comment>
<keyword evidence="10" id="KW-0414">Isoprene biosynthesis</keyword>
<dbReference type="Gene3D" id="1.10.1740.10">
    <property type="match status" value="1"/>
</dbReference>
<comment type="cofactor">
    <cofactor evidence="2">
        <name>Mg(2+)</name>
        <dbReference type="ChEBI" id="CHEBI:18420"/>
    </cofactor>
</comment>
<dbReference type="Pfam" id="PF08436">
    <property type="entry name" value="DXP_redisom_C"/>
    <property type="match status" value="1"/>
</dbReference>
<dbReference type="SUPFAM" id="SSF55347">
    <property type="entry name" value="Glyceraldehyde-3-phosphate dehydrogenase-like, C-terminal domain"/>
    <property type="match status" value="1"/>
</dbReference>
<evidence type="ECO:0000256" key="4">
    <source>
        <dbReference type="ARBA" id="ARBA00006825"/>
    </source>
</evidence>
<organism evidence="15">
    <name type="scientific">freshwater metagenome</name>
    <dbReference type="NCBI Taxonomy" id="449393"/>
    <lineage>
        <taxon>unclassified sequences</taxon>
        <taxon>metagenomes</taxon>
        <taxon>ecological metagenomes</taxon>
    </lineage>
</organism>
<name>A0A6J6VRM0_9ZZZZ</name>
<gene>
    <name evidence="15" type="ORF">UFOPK2958_00058</name>
</gene>
<sequence length="388" mass="41019">MAASVRSVALLGATGSIGTQTLDVLRRSPEQFKLVALSGGTRTHELIAIAREFRVPLVGVLNEDDAQIVAAELPGVDVVVGDAGLDSLARSADVVVNAVVGFAGLTATLAALDAGKRLALANKESLVAAAPLVDQVRAHRDCDLVPIDSEHCAIHQCLAGADATDGYRSVKRLLLTASGGPFRTKSLSELQHVTKADALAHPTWAMGPKITIDSSTLMNKGLEVLEAAALFGIGVDRIDVVVHPQSIVHSMVEYVDGSTLAQLSHPDMRLPIAYCLGLPERLDHSWGAISFTDALTLTFEPPNRQAFPALDLAYEAGRRGGAAPAWLSAANEVAVEAFLQDRIVWSDIIPVVARTLDAFDGGPLTCVEELREHDGNSRRIAAKMVSAL</sequence>
<dbReference type="UniPathway" id="UPA00056">
    <property type="reaction ID" value="UER00092"/>
</dbReference>
<dbReference type="NCBIfam" id="TIGR00243">
    <property type="entry name" value="Dxr"/>
    <property type="match status" value="1"/>
</dbReference>
<evidence type="ECO:0000259" key="14">
    <source>
        <dbReference type="Pfam" id="PF13288"/>
    </source>
</evidence>
<feature type="domain" description="DXP reductoisomerase C-terminal" evidence="14">
    <location>
        <begin position="263"/>
        <end position="379"/>
    </location>
</feature>
<evidence type="ECO:0000256" key="8">
    <source>
        <dbReference type="ARBA" id="ARBA00023002"/>
    </source>
</evidence>
<dbReference type="InterPro" id="IPR036169">
    <property type="entry name" value="DXPR_C_sf"/>
</dbReference>
<comment type="similarity">
    <text evidence="4">Belongs to the DXR family.</text>
</comment>
<dbReference type="InterPro" id="IPR003821">
    <property type="entry name" value="DXP_reductoisomerase"/>
</dbReference>
<evidence type="ECO:0000256" key="3">
    <source>
        <dbReference type="ARBA" id="ARBA00005094"/>
    </source>
</evidence>
<keyword evidence="9" id="KW-0464">Manganese</keyword>
<dbReference type="AlphaFoldDB" id="A0A6J6VRM0"/>
<keyword evidence="7" id="KW-0521">NADP</keyword>
<evidence type="ECO:0000256" key="2">
    <source>
        <dbReference type="ARBA" id="ARBA00001946"/>
    </source>
</evidence>
<dbReference type="PANTHER" id="PTHR30525:SF0">
    <property type="entry name" value="1-DEOXY-D-XYLULOSE 5-PHOSPHATE REDUCTOISOMERASE, CHLOROPLASTIC"/>
    <property type="match status" value="1"/>
</dbReference>
<dbReference type="PIRSF" id="PIRSF006205">
    <property type="entry name" value="Dxp_reductismrs"/>
    <property type="match status" value="1"/>
</dbReference>
<evidence type="ECO:0000256" key="11">
    <source>
        <dbReference type="ARBA" id="ARBA00048543"/>
    </source>
</evidence>
<accession>A0A6J6VRM0</accession>
<comment type="pathway">
    <text evidence="3">Isoprenoid biosynthesis; isopentenyl diphosphate biosynthesis via DXP pathway; isopentenyl diphosphate from 1-deoxy-D-xylulose 5-phosphate: step 1/6.</text>
</comment>
<dbReference type="InterPro" id="IPR026877">
    <property type="entry name" value="DXPR_C"/>
</dbReference>
<proteinExistence type="inferred from homology"/>
<reference evidence="15" key="1">
    <citation type="submission" date="2020-05" db="EMBL/GenBank/DDBJ databases">
        <authorList>
            <person name="Chiriac C."/>
            <person name="Salcher M."/>
            <person name="Ghai R."/>
            <person name="Kavagutti S V."/>
        </authorList>
    </citation>
    <scope>NUCLEOTIDE SEQUENCE</scope>
</reference>
<dbReference type="GO" id="GO:0051484">
    <property type="term" value="P:isopentenyl diphosphate biosynthetic process, methylerythritol 4-phosphate pathway involved in terpenoid biosynthetic process"/>
    <property type="evidence" value="ECO:0007669"/>
    <property type="project" value="TreeGrafter"/>
</dbReference>
<dbReference type="PANTHER" id="PTHR30525">
    <property type="entry name" value="1-DEOXY-D-XYLULOSE 5-PHOSPHATE REDUCTOISOMERASE"/>
    <property type="match status" value="1"/>
</dbReference>
<evidence type="ECO:0000256" key="7">
    <source>
        <dbReference type="ARBA" id="ARBA00022857"/>
    </source>
</evidence>
<dbReference type="Pfam" id="PF13288">
    <property type="entry name" value="DXPR_C"/>
    <property type="match status" value="1"/>
</dbReference>
<dbReference type="FunFam" id="3.40.50.720:FF:000045">
    <property type="entry name" value="1-deoxy-D-xylulose 5-phosphate reductoisomerase"/>
    <property type="match status" value="1"/>
</dbReference>
<evidence type="ECO:0000256" key="10">
    <source>
        <dbReference type="ARBA" id="ARBA00023229"/>
    </source>
</evidence>
<dbReference type="EMBL" id="CAFAAB010000003">
    <property type="protein sequence ID" value="CAB4773623.1"/>
    <property type="molecule type" value="Genomic_DNA"/>
</dbReference>
<dbReference type="GO" id="GO:0030145">
    <property type="term" value="F:manganese ion binding"/>
    <property type="evidence" value="ECO:0007669"/>
    <property type="project" value="TreeGrafter"/>
</dbReference>